<name>A0A8S2PS21_9BILA</name>
<feature type="non-terminal residue" evidence="4">
    <location>
        <position position="1"/>
    </location>
</feature>
<feature type="transmembrane region" description="Helical" evidence="2">
    <location>
        <begin position="82"/>
        <end position="115"/>
    </location>
</feature>
<dbReference type="AlphaFoldDB" id="A0A8S2PS21"/>
<accession>A0A8S2PS21</accession>
<dbReference type="Proteomes" id="UP000682733">
    <property type="component" value="Unassembled WGS sequence"/>
</dbReference>
<feature type="region of interest" description="Disordered" evidence="1">
    <location>
        <begin position="150"/>
        <end position="181"/>
    </location>
</feature>
<keyword evidence="2" id="KW-0472">Membrane</keyword>
<gene>
    <name evidence="3" type="ORF">OVA965_LOCUS26496</name>
    <name evidence="4" type="ORF">TMI583_LOCUS27238</name>
</gene>
<evidence type="ECO:0000256" key="1">
    <source>
        <dbReference type="SAM" id="MobiDB-lite"/>
    </source>
</evidence>
<evidence type="ECO:0000313" key="3">
    <source>
        <dbReference type="EMBL" id="CAF1255986.1"/>
    </source>
</evidence>
<sequence>MRICKNKSSVKADVEPDFQSLSQIPTPTESVKISALNVNNAYFCYTEYKSMKMTEIVCDNLPRLSDDVYHEKRKKRRRWPKVLKFHSPLCPCLCAILCCLLLAAIVGAIAAATIALKNKVTTGSTTTLTTTTATTATTTSVTTSTTSTVSTTTTTTTTTSTTTTTTTTSTTATTTTTTTTTSTTTTTTTVQVCSSCMNTSISNLALAALYTFDSALTDSSSNGNTLNGNYTAFVTGYINQAVRFTSANAERLTSIANINFYLVSFTIEFWFYWTSNSTKQYSLFGQYESSNYEQCLFLDIRYTALYFGFFFDDLSGNTILSLNHWYHAAFVFDYSNVKKYIYLDG</sequence>
<organism evidence="4 5">
    <name type="scientific">Didymodactylos carnosus</name>
    <dbReference type="NCBI Taxonomy" id="1234261"/>
    <lineage>
        <taxon>Eukaryota</taxon>
        <taxon>Metazoa</taxon>
        <taxon>Spiralia</taxon>
        <taxon>Gnathifera</taxon>
        <taxon>Rotifera</taxon>
        <taxon>Eurotatoria</taxon>
        <taxon>Bdelloidea</taxon>
        <taxon>Philodinida</taxon>
        <taxon>Philodinidae</taxon>
        <taxon>Didymodactylos</taxon>
    </lineage>
</organism>
<evidence type="ECO:0000313" key="5">
    <source>
        <dbReference type="Proteomes" id="UP000682733"/>
    </source>
</evidence>
<keyword evidence="2" id="KW-0812">Transmembrane</keyword>
<dbReference type="EMBL" id="CAJNOK010017012">
    <property type="protein sequence ID" value="CAF1255986.1"/>
    <property type="molecule type" value="Genomic_DNA"/>
</dbReference>
<dbReference type="Pfam" id="PF13385">
    <property type="entry name" value="Laminin_G_3"/>
    <property type="match status" value="1"/>
</dbReference>
<reference evidence="4" key="1">
    <citation type="submission" date="2021-02" db="EMBL/GenBank/DDBJ databases">
        <authorList>
            <person name="Nowell W R."/>
        </authorList>
    </citation>
    <scope>NUCLEOTIDE SEQUENCE</scope>
</reference>
<dbReference type="EMBL" id="CAJOBA010038567">
    <property type="protein sequence ID" value="CAF4063004.1"/>
    <property type="molecule type" value="Genomic_DNA"/>
</dbReference>
<evidence type="ECO:0000256" key="2">
    <source>
        <dbReference type="SAM" id="Phobius"/>
    </source>
</evidence>
<dbReference type="Proteomes" id="UP000677228">
    <property type="component" value="Unassembled WGS sequence"/>
</dbReference>
<dbReference type="Gene3D" id="2.60.120.200">
    <property type="match status" value="1"/>
</dbReference>
<protein>
    <submittedName>
        <fullName evidence="4">Uncharacterized protein</fullName>
    </submittedName>
</protein>
<dbReference type="SUPFAM" id="SSF49899">
    <property type="entry name" value="Concanavalin A-like lectins/glucanases"/>
    <property type="match status" value="1"/>
</dbReference>
<keyword evidence="2" id="KW-1133">Transmembrane helix</keyword>
<proteinExistence type="predicted"/>
<evidence type="ECO:0000313" key="4">
    <source>
        <dbReference type="EMBL" id="CAF4063004.1"/>
    </source>
</evidence>
<comment type="caution">
    <text evidence="4">The sequence shown here is derived from an EMBL/GenBank/DDBJ whole genome shotgun (WGS) entry which is preliminary data.</text>
</comment>
<dbReference type="InterPro" id="IPR013320">
    <property type="entry name" value="ConA-like_dom_sf"/>
</dbReference>